<evidence type="ECO:0000313" key="6">
    <source>
        <dbReference type="EMBL" id="AXX91640.1"/>
    </source>
</evidence>
<evidence type="ECO:0000313" key="8">
    <source>
        <dbReference type="Proteomes" id="UP000221222"/>
    </source>
</evidence>
<dbReference type="Proteomes" id="UP000221222">
    <property type="component" value="Unassembled WGS sequence"/>
</dbReference>
<evidence type="ECO:0000259" key="5">
    <source>
        <dbReference type="PROSITE" id="PS51755"/>
    </source>
</evidence>
<evidence type="ECO:0000259" key="4">
    <source>
        <dbReference type="PROSITE" id="PS50110"/>
    </source>
</evidence>
<dbReference type="InterPro" id="IPR001789">
    <property type="entry name" value="Sig_transdc_resp-reg_receiver"/>
</dbReference>
<dbReference type="Pfam" id="PF00072">
    <property type="entry name" value="Response_reg"/>
    <property type="match status" value="1"/>
</dbReference>
<keyword evidence="2" id="KW-0597">Phosphoprotein</keyword>
<dbReference type="InterPro" id="IPR052048">
    <property type="entry name" value="ST_Response_Regulator"/>
</dbReference>
<dbReference type="InterPro" id="IPR011006">
    <property type="entry name" value="CheY-like_superfamily"/>
</dbReference>
<dbReference type="SUPFAM" id="SSF52172">
    <property type="entry name" value="CheY-like"/>
    <property type="match status" value="1"/>
</dbReference>
<dbReference type="SMART" id="SM00448">
    <property type="entry name" value="REC"/>
    <property type="match status" value="1"/>
</dbReference>
<dbReference type="EMBL" id="NXFY01000005">
    <property type="protein sequence ID" value="PHO18565.1"/>
    <property type="molecule type" value="Genomic_DNA"/>
</dbReference>
<dbReference type="PANTHER" id="PTHR43228">
    <property type="entry name" value="TWO-COMPONENT RESPONSE REGULATOR"/>
    <property type="match status" value="1"/>
</dbReference>
<protein>
    <submittedName>
        <fullName evidence="7">DNA-binding response regulator</fullName>
    </submittedName>
    <submittedName>
        <fullName evidence="6">Two-component system response regulator</fullName>
    </submittedName>
</protein>
<dbReference type="Proteomes" id="UP000262712">
    <property type="component" value="Chromosome"/>
</dbReference>
<feature type="domain" description="OmpR/PhoB-type" evidence="5">
    <location>
        <begin position="131"/>
        <end position="225"/>
    </location>
</feature>
<dbReference type="InterPro" id="IPR001867">
    <property type="entry name" value="OmpR/PhoB-type_DNA-bd"/>
</dbReference>
<feature type="domain" description="Response regulatory" evidence="4">
    <location>
        <begin position="9"/>
        <end position="123"/>
    </location>
</feature>
<dbReference type="SMART" id="SM00862">
    <property type="entry name" value="Trans_reg_C"/>
    <property type="match status" value="1"/>
</dbReference>
<evidence type="ECO:0000256" key="1">
    <source>
        <dbReference type="ARBA" id="ARBA00023125"/>
    </source>
</evidence>
<dbReference type="InterPro" id="IPR036388">
    <property type="entry name" value="WH-like_DNA-bd_sf"/>
</dbReference>
<evidence type="ECO:0000313" key="9">
    <source>
        <dbReference type="Proteomes" id="UP000262712"/>
    </source>
</evidence>
<proteinExistence type="predicted"/>
<evidence type="ECO:0000256" key="2">
    <source>
        <dbReference type="PROSITE-ProRule" id="PRU00169"/>
    </source>
</evidence>
<name>A0A2G1DJ88_9BACT</name>
<dbReference type="Pfam" id="PF00486">
    <property type="entry name" value="Trans_reg_C"/>
    <property type="match status" value="1"/>
</dbReference>
<dbReference type="KEGG" id="amol:AMOL_0639"/>
<dbReference type="SUPFAM" id="SSF46894">
    <property type="entry name" value="C-terminal effector domain of the bipartite response regulators"/>
    <property type="match status" value="1"/>
</dbReference>
<reference evidence="6 9" key="2">
    <citation type="submission" date="2018-08" db="EMBL/GenBank/DDBJ databases">
        <title>Complete genome of the Arcobacter molluscorum type strain LMG 25693.</title>
        <authorList>
            <person name="Miller W.G."/>
            <person name="Yee E."/>
            <person name="Bono J.L."/>
        </authorList>
    </citation>
    <scope>NUCLEOTIDE SEQUENCE [LARGE SCALE GENOMIC DNA]</scope>
    <source>
        <strain evidence="6 9">CECT 7696</strain>
    </source>
</reference>
<feature type="modified residue" description="4-aspartylphosphate" evidence="2">
    <location>
        <position position="58"/>
    </location>
</feature>
<dbReference type="PROSITE" id="PS50110">
    <property type="entry name" value="RESPONSE_REGULATORY"/>
    <property type="match status" value="1"/>
</dbReference>
<dbReference type="CDD" id="cd17546">
    <property type="entry name" value="REC_hyHK_CKI1_RcsC-like"/>
    <property type="match status" value="1"/>
</dbReference>
<reference evidence="7 8" key="1">
    <citation type="submission" date="2017-09" db="EMBL/GenBank/DDBJ databases">
        <title>Arcobacter canalis sp. nov., a new species isolated from a water canal contaminated with urban sewage.</title>
        <authorList>
            <person name="Perez-Cataluna A."/>
            <person name="Salas-Masso N."/>
            <person name="Figueras M.J."/>
        </authorList>
    </citation>
    <scope>NUCLEOTIDE SEQUENCE [LARGE SCALE GENOMIC DNA]</scope>
    <source>
        <strain evidence="7 8">F98-3</strain>
    </source>
</reference>
<keyword evidence="1 3" id="KW-0238">DNA-binding</keyword>
<dbReference type="EMBL" id="CP032098">
    <property type="protein sequence ID" value="AXX91640.1"/>
    <property type="molecule type" value="Genomic_DNA"/>
</dbReference>
<dbReference type="Gene3D" id="3.40.50.2300">
    <property type="match status" value="1"/>
</dbReference>
<feature type="DNA-binding region" description="OmpR/PhoB-type" evidence="3">
    <location>
        <begin position="131"/>
        <end position="225"/>
    </location>
</feature>
<dbReference type="InterPro" id="IPR016032">
    <property type="entry name" value="Sig_transdc_resp-reg_C-effctor"/>
</dbReference>
<accession>A0A2G1DJ88</accession>
<dbReference type="GO" id="GO:0003677">
    <property type="term" value="F:DNA binding"/>
    <property type="evidence" value="ECO:0007669"/>
    <property type="project" value="UniProtKB-UniRule"/>
</dbReference>
<dbReference type="CDD" id="cd00383">
    <property type="entry name" value="trans_reg_C"/>
    <property type="match status" value="1"/>
</dbReference>
<keyword evidence="8" id="KW-1185">Reference proteome</keyword>
<gene>
    <name evidence="6" type="ORF">AMOL_0639</name>
    <name evidence="7" type="ORF">CPU12_04610</name>
</gene>
<evidence type="ECO:0000256" key="3">
    <source>
        <dbReference type="PROSITE-ProRule" id="PRU01091"/>
    </source>
</evidence>
<dbReference type="GO" id="GO:0006355">
    <property type="term" value="P:regulation of DNA-templated transcription"/>
    <property type="evidence" value="ECO:0007669"/>
    <property type="project" value="InterPro"/>
</dbReference>
<organism evidence="7 8">
    <name type="scientific">Malaciobacter molluscorum LMG 25693</name>
    <dbReference type="NCBI Taxonomy" id="870501"/>
    <lineage>
        <taxon>Bacteria</taxon>
        <taxon>Pseudomonadati</taxon>
        <taxon>Campylobacterota</taxon>
        <taxon>Epsilonproteobacteria</taxon>
        <taxon>Campylobacterales</taxon>
        <taxon>Arcobacteraceae</taxon>
        <taxon>Malaciobacter</taxon>
    </lineage>
</organism>
<sequence length="227" mass="26997">MSKHFCNLSILYVEDDDKIRENTNRILNLLYDDVYTCKNGKEALDIFYKFKPNIILTDYKMPIMDGYELTKKIRQICEKTPIVIMSNYTDKDKLLKCIPLNLTKYLEKPVKYEELLETLNLCKINSEKNNLIKFVIDSKLNYNFKTKKLLIEENEVILSKIEITILEHFINKKNQLISKDEIASLIKSEDYINDNTLKNIIYRLRKKVGKDLIINYRNFGYKLEVRT</sequence>
<dbReference type="RefSeq" id="WP_099341916.1">
    <property type="nucleotide sequence ID" value="NZ_CP032098.1"/>
</dbReference>
<evidence type="ECO:0000313" key="7">
    <source>
        <dbReference type="EMBL" id="PHO18565.1"/>
    </source>
</evidence>
<dbReference type="GO" id="GO:0000160">
    <property type="term" value="P:phosphorelay signal transduction system"/>
    <property type="evidence" value="ECO:0007669"/>
    <property type="project" value="InterPro"/>
</dbReference>
<dbReference type="Gene3D" id="1.10.10.10">
    <property type="entry name" value="Winged helix-like DNA-binding domain superfamily/Winged helix DNA-binding domain"/>
    <property type="match status" value="1"/>
</dbReference>
<dbReference type="PROSITE" id="PS51755">
    <property type="entry name" value="OMPR_PHOB"/>
    <property type="match status" value="1"/>
</dbReference>
<dbReference type="PANTHER" id="PTHR43228:SF1">
    <property type="entry name" value="TWO-COMPONENT RESPONSE REGULATOR ARR22"/>
    <property type="match status" value="1"/>
</dbReference>
<dbReference type="AlphaFoldDB" id="A0A2G1DJ88"/>